<feature type="region of interest" description="Disordered" evidence="1">
    <location>
        <begin position="58"/>
        <end position="86"/>
    </location>
</feature>
<sequence length="86" mass="9354">MTWKIERTPGRPLHRTDDDHLALPLRLTRDGDHPADAELTLTPAEAEHLHAALCRALDAHPAPPSGPDRRRSVQVSPSAACIVGRA</sequence>
<gene>
    <name evidence="2" type="ORF">G3I71_28475</name>
</gene>
<evidence type="ECO:0000256" key="1">
    <source>
        <dbReference type="SAM" id="MobiDB-lite"/>
    </source>
</evidence>
<evidence type="ECO:0000313" key="2">
    <source>
        <dbReference type="EMBL" id="NEC89663.1"/>
    </source>
</evidence>
<dbReference type="RefSeq" id="WP_164318778.1">
    <property type="nucleotide sequence ID" value="NZ_JAAGLU010000025.1"/>
</dbReference>
<comment type="caution">
    <text evidence="2">The sequence shown here is derived from an EMBL/GenBank/DDBJ whole genome shotgun (WGS) entry which is preliminary data.</text>
</comment>
<dbReference type="AlphaFoldDB" id="A0A6B3BYZ4"/>
<organism evidence="2">
    <name type="scientific">Streptomyces sp. SID12501</name>
    <dbReference type="NCBI Taxonomy" id="2706042"/>
    <lineage>
        <taxon>Bacteria</taxon>
        <taxon>Bacillati</taxon>
        <taxon>Actinomycetota</taxon>
        <taxon>Actinomycetes</taxon>
        <taxon>Kitasatosporales</taxon>
        <taxon>Streptomycetaceae</taxon>
        <taxon>Streptomyces</taxon>
    </lineage>
</organism>
<dbReference type="EMBL" id="JAAGLU010000025">
    <property type="protein sequence ID" value="NEC89663.1"/>
    <property type="molecule type" value="Genomic_DNA"/>
</dbReference>
<accession>A0A6B3BYZ4</accession>
<proteinExistence type="predicted"/>
<reference evidence="2" key="1">
    <citation type="submission" date="2020-01" db="EMBL/GenBank/DDBJ databases">
        <title>Insect and environment-associated Actinomycetes.</title>
        <authorList>
            <person name="Currrie C."/>
            <person name="Chevrette M."/>
            <person name="Carlson C."/>
            <person name="Stubbendieck R."/>
            <person name="Wendt-Pienkowski E."/>
        </authorList>
    </citation>
    <scope>NUCLEOTIDE SEQUENCE</scope>
    <source>
        <strain evidence="2">SID12501</strain>
    </source>
</reference>
<name>A0A6B3BYZ4_9ACTN</name>
<protein>
    <submittedName>
        <fullName evidence="2">Uncharacterized protein</fullName>
    </submittedName>
</protein>